<dbReference type="InterPro" id="IPR001680">
    <property type="entry name" value="WD40_rpt"/>
</dbReference>
<accession>B0DL26</accession>
<dbReference type="HOGENOM" id="CLU_011055_2_0_1"/>
<keyword evidence="9" id="KW-1185">Reference proteome</keyword>
<dbReference type="EMBL" id="DS547116">
    <property type="protein sequence ID" value="EDR04837.1"/>
    <property type="molecule type" value="Genomic_DNA"/>
</dbReference>
<evidence type="ECO:0000256" key="5">
    <source>
        <dbReference type="ARBA" id="ARBA00023242"/>
    </source>
</evidence>
<proteinExistence type="inferred from homology"/>
<dbReference type="PANTHER" id="PTHR18359:SF0">
    <property type="entry name" value="U3 SMALL NUCLEOLAR RNA-ASSOCIATED PROTEIN 18 HOMOLOG"/>
    <property type="match status" value="1"/>
</dbReference>
<dbReference type="Proteomes" id="UP000001194">
    <property type="component" value="Unassembled WGS sequence"/>
</dbReference>
<dbReference type="InParanoid" id="B0DL26"/>
<keyword evidence="3" id="KW-0853">WD repeat</keyword>
<evidence type="ECO:0000256" key="3">
    <source>
        <dbReference type="ARBA" id="ARBA00022574"/>
    </source>
</evidence>
<dbReference type="FunCoup" id="B0DL26">
    <property type="interactions" value="631"/>
</dbReference>
<dbReference type="InterPro" id="IPR045161">
    <property type="entry name" value="Utp18"/>
</dbReference>
<feature type="region of interest" description="Disordered" evidence="7">
    <location>
        <begin position="46"/>
        <end position="181"/>
    </location>
</feature>
<dbReference type="STRING" id="486041.B0DL26"/>
<evidence type="ECO:0000256" key="2">
    <source>
        <dbReference type="ARBA" id="ARBA00022552"/>
    </source>
</evidence>
<feature type="compositionally biased region" description="Acidic residues" evidence="7">
    <location>
        <begin position="62"/>
        <end position="71"/>
    </location>
</feature>
<dbReference type="AlphaFoldDB" id="B0DL26"/>
<dbReference type="PANTHER" id="PTHR18359">
    <property type="entry name" value="WD-REPEAT PROTEIN-RELATED"/>
    <property type="match status" value="1"/>
</dbReference>
<dbReference type="KEGG" id="lbc:LACBIDRAFT_304153"/>
<dbReference type="Gene3D" id="2.130.10.10">
    <property type="entry name" value="YVTN repeat-like/Quinoprotein amine dehydrogenase"/>
    <property type="match status" value="1"/>
</dbReference>
<keyword evidence="5" id="KW-0539">Nucleus</keyword>
<feature type="compositionally biased region" description="Polar residues" evidence="7">
    <location>
        <begin position="128"/>
        <end position="138"/>
    </location>
</feature>
<keyword evidence="4" id="KW-0677">Repeat</keyword>
<dbReference type="GeneID" id="6080239"/>
<dbReference type="InterPro" id="IPR036322">
    <property type="entry name" value="WD40_repeat_dom_sf"/>
</dbReference>
<feature type="region of interest" description="Disordered" evidence="7">
    <location>
        <begin position="1"/>
        <end position="23"/>
    </location>
</feature>
<feature type="compositionally biased region" description="Acidic residues" evidence="7">
    <location>
        <begin position="103"/>
        <end position="115"/>
    </location>
</feature>
<evidence type="ECO:0000256" key="4">
    <source>
        <dbReference type="ARBA" id="ARBA00022737"/>
    </source>
</evidence>
<name>B0DL26_LACBS</name>
<evidence type="ECO:0000256" key="7">
    <source>
        <dbReference type="SAM" id="MobiDB-lite"/>
    </source>
</evidence>
<dbReference type="GO" id="GO:0032040">
    <property type="term" value="C:small-subunit processome"/>
    <property type="evidence" value="ECO:0007669"/>
    <property type="project" value="TreeGrafter"/>
</dbReference>
<dbReference type="SUPFAM" id="SSF50978">
    <property type="entry name" value="WD40 repeat-like"/>
    <property type="match status" value="1"/>
</dbReference>
<reference evidence="8 9" key="1">
    <citation type="journal article" date="2008" name="Nature">
        <title>The genome of Laccaria bicolor provides insights into mycorrhizal symbiosis.</title>
        <authorList>
            <person name="Martin F."/>
            <person name="Aerts A."/>
            <person name="Ahren D."/>
            <person name="Brun A."/>
            <person name="Danchin E.G.J."/>
            <person name="Duchaussoy F."/>
            <person name="Gibon J."/>
            <person name="Kohler A."/>
            <person name="Lindquist E."/>
            <person name="Pereda V."/>
            <person name="Salamov A."/>
            <person name="Shapiro H.J."/>
            <person name="Wuyts J."/>
            <person name="Blaudez D."/>
            <person name="Buee M."/>
            <person name="Brokstein P."/>
            <person name="Canbaeck B."/>
            <person name="Cohen D."/>
            <person name="Courty P.E."/>
            <person name="Coutinho P.M."/>
            <person name="Delaruelle C."/>
            <person name="Detter J.C."/>
            <person name="Deveau A."/>
            <person name="DiFazio S."/>
            <person name="Duplessis S."/>
            <person name="Fraissinet-Tachet L."/>
            <person name="Lucic E."/>
            <person name="Frey-Klett P."/>
            <person name="Fourrey C."/>
            <person name="Feussner I."/>
            <person name="Gay G."/>
            <person name="Grimwood J."/>
            <person name="Hoegger P.J."/>
            <person name="Jain P."/>
            <person name="Kilaru S."/>
            <person name="Labbe J."/>
            <person name="Lin Y.C."/>
            <person name="Legue V."/>
            <person name="Le Tacon F."/>
            <person name="Marmeisse R."/>
            <person name="Melayah D."/>
            <person name="Montanini B."/>
            <person name="Muratet M."/>
            <person name="Nehls U."/>
            <person name="Niculita-Hirzel H."/>
            <person name="Oudot-Le Secq M.P."/>
            <person name="Peter M."/>
            <person name="Quesneville H."/>
            <person name="Rajashekar B."/>
            <person name="Reich M."/>
            <person name="Rouhier N."/>
            <person name="Schmutz J."/>
            <person name="Yin T."/>
            <person name="Chalot M."/>
            <person name="Henrissat B."/>
            <person name="Kuees U."/>
            <person name="Lucas S."/>
            <person name="Van de Peer Y."/>
            <person name="Podila G.K."/>
            <person name="Polle A."/>
            <person name="Pukkila P.J."/>
            <person name="Richardson P.M."/>
            <person name="Rouze P."/>
            <person name="Sanders I.R."/>
            <person name="Stajich J.E."/>
            <person name="Tunlid A."/>
            <person name="Tuskan G."/>
            <person name="Grigoriev I.V."/>
        </authorList>
    </citation>
    <scope>NUCLEOTIDE SEQUENCE [LARGE SCALE GENOMIC DNA]</scope>
    <source>
        <strain evidence="9">S238N-H82 / ATCC MYA-4686</strain>
    </source>
</reference>
<feature type="compositionally biased region" description="Basic residues" evidence="7">
    <location>
        <begin position="1"/>
        <end position="11"/>
    </location>
</feature>
<keyword evidence="2" id="KW-0698">rRNA processing</keyword>
<evidence type="ECO:0000313" key="9">
    <source>
        <dbReference type="Proteomes" id="UP000001194"/>
    </source>
</evidence>
<dbReference type="InterPro" id="IPR015943">
    <property type="entry name" value="WD40/YVTN_repeat-like_dom_sf"/>
</dbReference>
<feature type="compositionally biased region" description="Polar residues" evidence="7">
    <location>
        <begin position="151"/>
        <end position="160"/>
    </location>
</feature>
<dbReference type="GO" id="GO:0006364">
    <property type="term" value="P:rRNA processing"/>
    <property type="evidence" value="ECO:0007669"/>
    <property type="project" value="UniProtKB-KW"/>
</dbReference>
<dbReference type="OrthoDB" id="1935146at2759"/>
<comment type="subcellular location">
    <subcellularLocation>
        <location evidence="1">Nucleus</location>
        <location evidence="1">Nucleolus</location>
    </subcellularLocation>
</comment>
<protein>
    <submittedName>
        <fullName evidence="8">Predicted protein</fullName>
    </submittedName>
</protein>
<organism evidence="9">
    <name type="scientific">Laccaria bicolor (strain S238N-H82 / ATCC MYA-4686)</name>
    <name type="common">Bicoloured deceiver</name>
    <name type="synonym">Laccaria laccata var. bicolor</name>
    <dbReference type="NCBI Taxonomy" id="486041"/>
    <lineage>
        <taxon>Eukaryota</taxon>
        <taxon>Fungi</taxon>
        <taxon>Dikarya</taxon>
        <taxon>Basidiomycota</taxon>
        <taxon>Agaricomycotina</taxon>
        <taxon>Agaricomycetes</taxon>
        <taxon>Agaricomycetidae</taxon>
        <taxon>Agaricales</taxon>
        <taxon>Agaricineae</taxon>
        <taxon>Hydnangiaceae</taxon>
        <taxon>Laccaria</taxon>
    </lineage>
</organism>
<dbReference type="SMART" id="SM00320">
    <property type="entry name" value="WD40"/>
    <property type="match status" value="6"/>
</dbReference>
<evidence type="ECO:0000256" key="6">
    <source>
        <dbReference type="ARBA" id="ARBA00025767"/>
    </source>
</evidence>
<evidence type="ECO:0000313" key="8">
    <source>
        <dbReference type="EMBL" id="EDR04837.1"/>
    </source>
</evidence>
<dbReference type="GO" id="GO:0034388">
    <property type="term" value="C:Pwp2p-containing subcomplex of 90S preribosome"/>
    <property type="evidence" value="ECO:0007669"/>
    <property type="project" value="TreeGrafter"/>
</dbReference>
<feature type="compositionally biased region" description="Low complexity" evidence="7">
    <location>
        <begin position="116"/>
        <end position="127"/>
    </location>
</feature>
<gene>
    <name evidence="8" type="ORF">LACBIDRAFT_304153</name>
</gene>
<evidence type="ECO:0000256" key="1">
    <source>
        <dbReference type="ARBA" id="ARBA00004604"/>
    </source>
</evidence>
<dbReference type="RefSeq" id="XP_001884661.1">
    <property type="nucleotide sequence ID" value="XM_001884626.1"/>
</dbReference>
<comment type="similarity">
    <text evidence="6">Belongs to the WD repeat UTP18 family.</text>
</comment>
<sequence length="625" mass="67470">MAKHPRKRQKTHPSLPLGDGNNARLEMLLDDESKDDEERRLESMLFGVKYVPRGKGKGKEPDDGEEGEDALDFGGRGMDHLLDNDLFFVDDGADEQPVIPSVDSDDDEGQSDDENNSASSSSDSEASTSQPSLANLTSKSKRKPPAWTDPTDINPNTGVSLLSGPTRLRKLRQGPDEDTITGREYETRLRQQFERINPEPAWAKKARKIRRGDVDGSEDEDANDIFSSTSGILKKKDAGKVVLKQGQLSIERLRDANQAAQGSGNGEVRVLAFHPSPAVPVLCVASADRRVRLFNVDGHLNPLLTTLHLPNLPLTSPTSALFHPRGTSMLLSGPRPFFYTYDLQTGTSAHHARGLWGTTFGSVSDNTTSVTSSRRKRGSGATVDKGEAMSLTAFSPSGELLAVAGRNGYIHLVDWKSGAGQVIDSLKCASSGGGGGGIHGMWWNAAGSDDHLTVLTGDAEVYLWDVGQRRCVRRWKDEGGFRGAGRALAGTTAGNGYLAVGSNTGFVNLYGSDSFSSDSFNSNVNPKPVKTIGNLTTAISTLRFNHDAQILAVASKEKKDSMRMIHLPSATSFSNWPTSSTPLGHVSAIDFSAHSEYVAIGNTKGRVLLYHLKEYGAPSAERWGY</sequence>